<keyword evidence="3" id="KW-1185">Reference proteome</keyword>
<proteinExistence type="predicted"/>
<protein>
    <submittedName>
        <fullName evidence="2">Uncharacterized protein</fullName>
    </submittedName>
</protein>
<dbReference type="EMBL" id="QGKV02000299">
    <property type="protein sequence ID" value="KAF3590821.1"/>
    <property type="molecule type" value="Genomic_DNA"/>
</dbReference>
<name>A0ABQ7E1Z5_BRACR</name>
<organism evidence="2 3">
    <name type="scientific">Brassica cretica</name>
    <name type="common">Mustard</name>
    <dbReference type="NCBI Taxonomy" id="69181"/>
    <lineage>
        <taxon>Eukaryota</taxon>
        <taxon>Viridiplantae</taxon>
        <taxon>Streptophyta</taxon>
        <taxon>Embryophyta</taxon>
        <taxon>Tracheophyta</taxon>
        <taxon>Spermatophyta</taxon>
        <taxon>Magnoliopsida</taxon>
        <taxon>eudicotyledons</taxon>
        <taxon>Gunneridae</taxon>
        <taxon>Pentapetalae</taxon>
        <taxon>rosids</taxon>
        <taxon>malvids</taxon>
        <taxon>Brassicales</taxon>
        <taxon>Brassicaceae</taxon>
        <taxon>Brassiceae</taxon>
        <taxon>Brassica</taxon>
    </lineage>
</organism>
<comment type="caution">
    <text evidence="2">The sequence shown here is derived from an EMBL/GenBank/DDBJ whole genome shotgun (WGS) entry which is preliminary data.</text>
</comment>
<feature type="compositionally biased region" description="Basic and acidic residues" evidence="1">
    <location>
        <begin position="21"/>
        <end position="48"/>
    </location>
</feature>
<evidence type="ECO:0000313" key="2">
    <source>
        <dbReference type="EMBL" id="KAF3590821.1"/>
    </source>
</evidence>
<reference evidence="2 3" key="1">
    <citation type="journal article" date="2020" name="BMC Genomics">
        <title>Intraspecific diversification of the crop wild relative Brassica cretica Lam. using demographic model selection.</title>
        <authorList>
            <person name="Kioukis A."/>
            <person name="Michalopoulou V.A."/>
            <person name="Briers L."/>
            <person name="Pirintsos S."/>
            <person name="Studholme D.J."/>
            <person name="Pavlidis P."/>
            <person name="Sarris P.F."/>
        </authorList>
    </citation>
    <scope>NUCLEOTIDE SEQUENCE [LARGE SCALE GENOMIC DNA]</scope>
    <source>
        <strain evidence="3">cv. PFS-1207/04</strain>
    </source>
</reference>
<accession>A0ABQ7E1Z5</accession>
<sequence>MIKALAATAVNETRAGSIQGRRRELRGQDEGRLVDPTRRTGELDDMLDPTRRTGELDVLLDPTRPFGELDGGIGPIRPFGELDDGCFAVRDLFVRGLE</sequence>
<evidence type="ECO:0000313" key="3">
    <source>
        <dbReference type="Proteomes" id="UP000266723"/>
    </source>
</evidence>
<feature type="region of interest" description="Disordered" evidence="1">
    <location>
        <begin position="14"/>
        <end position="48"/>
    </location>
</feature>
<gene>
    <name evidence="2" type="ORF">DY000_02022734</name>
</gene>
<dbReference type="Proteomes" id="UP000266723">
    <property type="component" value="Unassembled WGS sequence"/>
</dbReference>
<evidence type="ECO:0000256" key="1">
    <source>
        <dbReference type="SAM" id="MobiDB-lite"/>
    </source>
</evidence>